<keyword evidence="2" id="KW-1185">Reference proteome</keyword>
<sequence length="183" mass="20615">MSSSQSSSRQKAKPKPKPKPKLKAIQRPLTSQILGFDDKPLWNHVKVLNVVEDGDDVFETIKKEHVGAEARKAEQDLHARKKAEYISLLEGYVLPNRKIGKEWSQQPFINIMAASQSRAMFVKAIDASENIKDADYVASGDRFDIEGREVIQLAKLSLDEPDLEGVTFDDDDDDDVEVLDVDY</sequence>
<gene>
    <name evidence="1" type="ORF">Vadar_003326</name>
</gene>
<protein>
    <submittedName>
        <fullName evidence="1">Uncharacterized protein</fullName>
    </submittedName>
</protein>
<dbReference type="EMBL" id="CM037152">
    <property type="protein sequence ID" value="KAH7833128.1"/>
    <property type="molecule type" value="Genomic_DNA"/>
</dbReference>
<organism evidence="1 2">
    <name type="scientific">Vaccinium darrowii</name>
    <dbReference type="NCBI Taxonomy" id="229202"/>
    <lineage>
        <taxon>Eukaryota</taxon>
        <taxon>Viridiplantae</taxon>
        <taxon>Streptophyta</taxon>
        <taxon>Embryophyta</taxon>
        <taxon>Tracheophyta</taxon>
        <taxon>Spermatophyta</taxon>
        <taxon>Magnoliopsida</taxon>
        <taxon>eudicotyledons</taxon>
        <taxon>Gunneridae</taxon>
        <taxon>Pentapetalae</taxon>
        <taxon>asterids</taxon>
        <taxon>Ericales</taxon>
        <taxon>Ericaceae</taxon>
        <taxon>Vaccinioideae</taxon>
        <taxon>Vaccinieae</taxon>
        <taxon>Vaccinium</taxon>
    </lineage>
</organism>
<evidence type="ECO:0000313" key="2">
    <source>
        <dbReference type="Proteomes" id="UP000828048"/>
    </source>
</evidence>
<comment type="caution">
    <text evidence="1">The sequence shown here is derived from an EMBL/GenBank/DDBJ whole genome shotgun (WGS) entry which is preliminary data.</text>
</comment>
<name>A0ACB7WXP3_9ERIC</name>
<reference evidence="1 2" key="1">
    <citation type="journal article" date="2021" name="Hortic Res">
        <title>High-quality reference genome and annotation aids understanding of berry development for evergreen blueberry (Vaccinium darrowii).</title>
        <authorList>
            <person name="Yu J."/>
            <person name="Hulse-Kemp A.M."/>
            <person name="Babiker E."/>
            <person name="Staton M."/>
        </authorList>
    </citation>
    <scope>NUCLEOTIDE SEQUENCE [LARGE SCALE GENOMIC DNA]</scope>
    <source>
        <strain evidence="2">cv. NJ 8807/NJ 8810</strain>
        <tissue evidence="1">Young leaf</tissue>
    </source>
</reference>
<proteinExistence type="predicted"/>
<accession>A0ACB7WXP3</accession>
<dbReference type="Proteomes" id="UP000828048">
    <property type="component" value="Chromosome 2"/>
</dbReference>
<evidence type="ECO:0000313" key="1">
    <source>
        <dbReference type="EMBL" id="KAH7833128.1"/>
    </source>
</evidence>